<sequence>MKGVISGGLGLSGHIPLGEDPRTDPENFGGTIPTLWYGDVWGIAQNEMESVDGEKECPGSLPDLFEPFWDKWNGGMDWMDYMTLRRHDEGTHSSHSLKYEGGHAGVLLSRMCRRRAWCNKYGVEIVISFTEHEEWWRWFPDDCFCGDVIALHI</sequence>
<proteinExistence type="predicted"/>
<evidence type="ECO:0000313" key="2">
    <source>
        <dbReference type="Proteomes" id="UP001469553"/>
    </source>
</evidence>
<gene>
    <name evidence="1" type="ORF">AMECASPLE_011012</name>
</gene>
<organism evidence="1 2">
    <name type="scientific">Ameca splendens</name>
    <dbReference type="NCBI Taxonomy" id="208324"/>
    <lineage>
        <taxon>Eukaryota</taxon>
        <taxon>Metazoa</taxon>
        <taxon>Chordata</taxon>
        <taxon>Craniata</taxon>
        <taxon>Vertebrata</taxon>
        <taxon>Euteleostomi</taxon>
        <taxon>Actinopterygii</taxon>
        <taxon>Neopterygii</taxon>
        <taxon>Teleostei</taxon>
        <taxon>Neoteleostei</taxon>
        <taxon>Acanthomorphata</taxon>
        <taxon>Ovalentaria</taxon>
        <taxon>Atherinomorphae</taxon>
        <taxon>Cyprinodontiformes</taxon>
        <taxon>Goodeidae</taxon>
        <taxon>Ameca</taxon>
    </lineage>
</organism>
<comment type="caution">
    <text evidence="1">The sequence shown here is derived from an EMBL/GenBank/DDBJ whole genome shotgun (WGS) entry which is preliminary data.</text>
</comment>
<dbReference type="EMBL" id="JAHRIP010038272">
    <property type="protein sequence ID" value="MEQ2295135.1"/>
    <property type="molecule type" value="Genomic_DNA"/>
</dbReference>
<name>A0ABV0YMS0_9TELE</name>
<evidence type="ECO:0000313" key="1">
    <source>
        <dbReference type="EMBL" id="MEQ2295135.1"/>
    </source>
</evidence>
<keyword evidence="2" id="KW-1185">Reference proteome</keyword>
<accession>A0ABV0YMS0</accession>
<reference evidence="1 2" key="1">
    <citation type="submission" date="2021-06" db="EMBL/GenBank/DDBJ databases">
        <authorList>
            <person name="Palmer J.M."/>
        </authorList>
    </citation>
    <scope>NUCLEOTIDE SEQUENCE [LARGE SCALE GENOMIC DNA]</scope>
    <source>
        <strain evidence="1 2">AS_MEX2019</strain>
        <tissue evidence="1">Muscle</tissue>
    </source>
</reference>
<protein>
    <submittedName>
        <fullName evidence="1">Uncharacterized protein</fullName>
    </submittedName>
</protein>
<dbReference type="Proteomes" id="UP001469553">
    <property type="component" value="Unassembled WGS sequence"/>
</dbReference>